<dbReference type="InterPro" id="IPR049071">
    <property type="entry name" value="MPI_cupin_dom"/>
</dbReference>
<feature type="domain" description="Mannose-6-phosphate isomerase cupin" evidence="10">
    <location>
        <begin position="246"/>
        <end position="318"/>
    </location>
</feature>
<evidence type="ECO:0000256" key="3">
    <source>
        <dbReference type="ARBA" id="ARBA00010772"/>
    </source>
</evidence>
<dbReference type="GO" id="GO:0004476">
    <property type="term" value="F:mannose-6-phosphate isomerase activity"/>
    <property type="evidence" value="ECO:0007669"/>
    <property type="project" value="UniProtKB-EC"/>
</dbReference>
<comment type="catalytic activity">
    <reaction evidence="1 8">
        <text>D-mannose 6-phosphate = D-fructose 6-phosphate</text>
        <dbReference type="Rhea" id="RHEA:12356"/>
        <dbReference type="ChEBI" id="CHEBI:58735"/>
        <dbReference type="ChEBI" id="CHEBI:61527"/>
        <dbReference type="EC" id="5.3.1.8"/>
    </reaction>
</comment>
<reference evidence="12" key="1">
    <citation type="journal article" date="2019" name="Int. J. Syst. Evol. Microbiol.">
        <title>The Global Catalogue of Microorganisms (GCM) 10K type strain sequencing project: providing services to taxonomists for standard genome sequencing and annotation.</title>
        <authorList>
            <consortium name="The Broad Institute Genomics Platform"/>
            <consortium name="The Broad Institute Genome Sequencing Center for Infectious Disease"/>
            <person name="Wu L."/>
            <person name="Ma J."/>
        </authorList>
    </citation>
    <scope>NUCLEOTIDE SEQUENCE [LARGE SCALE GENOMIC DNA]</scope>
    <source>
        <strain evidence="12">CCM 8906</strain>
    </source>
</reference>
<evidence type="ECO:0000313" key="12">
    <source>
        <dbReference type="Proteomes" id="UP001597195"/>
    </source>
</evidence>
<keyword evidence="5 8" id="KW-0479">Metal-binding</keyword>
<dbReference type="EC" id="5.3.1.8" evidence="4 8"/>
<evidence type="ECO:0000259" key="9">
    <source>
        <dbReference type="Pfam" id="PF20511"/>
    </source>
</evidence>
<evidence type="ECO:0000256" key="1">
    <source>
        <dbReference type="ARBA" id="ARBA00000757"/>
    </source>
</evidence>
<gene>
    <name evidence="11" type="primary">manA</name>
    <name evidence="11" type="ORF">ACFQ5T_03400</name>
</gene>
<evidence type="ECO:0000256" key="2">
    <source>
        <dbReference type="ARBA" id="ARBA00001947"/>
    </source>
</evidence>
<feature type="domain" description="Phosphomannose isomerase type I catalytic" evidence="9">
    <location>
        <begin position="6"/>
        <end position="107"/>
    </location>
</feature>
<evidence type="ECO:0000256" key="7">
    <source>
        <dbReference type="ARBA" id="ARBA00023235"/>
    </source>
</evidence>
<dbReference type="Pfam" id="PF21621">
    <property type="entry name" value="MPI_cupin_dom"/>
    <property type="match status" value="1"/>
</dbReference>
<evidence type="ECO:0000256" key="5">
    <source>
        <dbReference type="ARBA" id="ARBA00022723"/>
    </source>
</evidence>
<dbReference type="NCBIfam" id="TIGR00218">
    <property type="entry name" value="manA"/>
    <property type="match status" value="1"/>
</dbReference>
<accession>A0ABW4H203</accession>
<dbReference type="InterPro" id="IPR001250">
    <property type="entry name" value="Man6P_Isoase-1"/>
</dbReference>
<keyword evidence="6 8" id="KW-0862">Zinc</keyword>
<dbReference type="SUPFAM" id="SSF51182">
    <property type="entry name" value="RmlC-like cupins"/>
    <property type="match status" value="1"/>
</dbReference>
<comment type="cofactor">
    <cofactor evidence="2 8">
        <name>Zn(2+)</name>
        <dbReference type="ChEBI" id="CHEBI:29105"/>
    </cofactor>
</comment>
<dbReference type="PANTHER" id="PTHR42742">
    <property type="entry name" value="TRANSCRIPTIONAL REPRESSOR MPRA"/>
    <property type="match status" value="1"/>
</dbReference>
<dbReference type="EMBL" id="JBHTOM010000004">
    <property type="protein sequence ID" value="MFD1548727.1"/>
    <property type="molecule type" value="Genomic_DNA"/>
</dbReference>
<name>A0ABW4H203_9LACO</name>
<dbReference type="Gene3D" id="2.60.120.10">
    <property type="entry name" value="Jelly Rolls"/>
    <property type="match status" value="2"/>
</dbReference>
<dbReference type="RefSeq" id="WP_125700356.1">
    <property type="nucleotide sequence ID" value="NZ_JBHTOM010000004.1"/>
</dbReference>
<comment type="caution">
    <text evidence="11">The sequence shown here is derived from an EMBL/GenBank/DDBJ whole genome shotgun (WGS) entry which is preliminary data.</text>
</comment>
<dbReference type="InterPro" id="IPR046457">
    <property type="entry name" value="PMI_typeI_cat"/>
</dbReference>
<organism evidence="11 12">
    <name type="scientific">Levilactobacillus fuyuanensis</name>
    <dbReference type="NCBI Taxonomy" id="2486022"/>
    <lineage>
        <taxon>Bacteria</taxon>
        <taxon>Bacillati</taxon>
        <taxon>Bacillota</taxon>
        <taxon>Bacilli</taxon>
        <taxon>Lactobacillales</taxon>
        <taxon>Lactobacillaceae</taxon>
        <taxon>Levilactobacillus</taxon>
    </lineage>
</organism>
<evidence type="ECO:0000313" key="11">
    <source>
        <dbReference type="EMBL" id="MFD1548727.1"/>
    </source>
</evidence>
<evidence type="ECO:0000256" key="8">
    <source>
        <dbReference type="PIRNR" id="PIRNR036894"/>
    </source>
</evidence>
<dbReference type="PIRSF" id="PIRSF036894">
    <property type="entry name" value="PMI_Firm_short"/>
    <property type="match status" value="1"/>
</dbReference>
<dbReference type="Pfam" id="PF20511">
    <property type="entry name" value="PMI_typeI_cat"/>
    <property type="match status" value="1"/>
</dbReference>
<dbReference type="InterPro" id="IPR051804">
    <property type="entry name" value="Carb_Metab_Reg_Kinase/Isom"/>
</dbReference>
<proteinExistence type="inferred from homology"/>
<dbReference type="InterPro" id="IPR014628">
    <property type="entry name" value="Man6P_isomerase_Firm_short"/>
</dbReference>
<sequence length="324" mass="36504">MQEPLFLKPIFHSKLWGGRKLENDFGYTLPDGNIGECWAISGHSHGPNEVANGTYKGKLLSDLYVSEPKLFGQPQSKRFPLLIKILDAEAALSVQVHPDDDYAEVHENDSGKTECWYVINAEPDAYLIYGHRAKSKEQLAQMIEDGDWNELLRKQPVKAGDFFYVPSGTVHALTKGIEVLETQQSSDVTYRMYDWDRVDKHTGKKRSLHVQQSLDVITVPFEMPKITSKVSHEGSSTITKLVSPPDSKYFSVFENRIKGTVDYHRGKNPFMLYSVIRGQGVLEIGDKQYTIAKGQHFIIPNDVLNWSISGDLLLISSTPSPGNY</sequence>
<evidence type="ECO:0000259" key="10">
    <source>
        <dbReference type="Pfam" id="PF21621"/>
    </source>
</evidence>
<dbReference type="InterPro" id="IPR014710">
    <property type="entry name" value="RmlC-like_jellyroll"/>
</dbReference>
<dbReference type="PANTHER" id="PTHR42742:SF3">
    <property type="entry name" value="FRUCTOKINASE"/>
    <property type="match status" value="1"/>
</dbReference>
<evidence type="ECO:0000256" key="4">
    <source>
        <dbReference type="ARBA" id="ARBA00011956"/>
    </source>
</evidence>
<dbReference type="CDD" id="cd07010">
    <property type="entry name" value="cupin_PMI_type_I_N_bac"/>
    <property type="match status" value="1"/>
</dbReference>
<dbReference type="InterPro" id="IPR011051">
    <property type="entry name" value="RmlC_Cupin_sf"/>
</dbReference>
<comment type="similarity">
    <text evidence="3 8">Belongs to the mannose-6-phosphate isomerase type 1 family.</text>
</comment>
<dbReference type="Proteomes" id="UP001597195">
    <property type="component" value="Unassembled WGS sequence"/>
</dbReference>
<keyword evidence="12" id="KW-1185">Reference proteome</keyword>
<protein>
    <recommendedName>
        <fullName evidence="4 8">Mannose-6-phosphate isomerase</fullName>
        <ecNumber evidence="4 8">5.3.1.8</ecNumber>
    </recommendedName>
</protein>
<keyword evidence="7 8" id="KW-0413">Isomerase</keyword>
<evidence type="ECO:0000256" key="6">
    <source>
        <dbReference type="ARBA" id="ARBA00022833"/>
    </source>
</evidence>